<comment type="function">
    <text evidence="4">Dirigent proteins impart stereoselectivity on the phenoxy radical-coupling reaction, yielding optically active lignans from two molecules of coniferyl alcohol in the biosynthesis of lignans, flavonolignans, and alkaloids and thus plays a central role in plant secondary metabolism.</text>
</comment>
<feature type="chain" id="PRO_5015023804" description="Dirigent protein" evidence="4">
    <location>
        <begin position="21"/>
        <end position="216"/>
    </location>
</feature>
<dbReference type="Gene3D" id="2.40.480.10">
    <property type="entry name" value="Allene oxide cyclase-like"/>
    <property type="match status" value="1"/>
</dbReference>
<keyword evidence="4" id="KW-0052">Apoplast</keyword>
<comment type="similarity">
    <text evidence="1 4">Belongs to the plant dirigent protein family.</text>
</comment>
<name>A0A2P5AV09_PARAD</name>
<keyword evidence="6" id="KW-1185">Reference proteome</keyword>
<comment type="subcellular location">
    <subcellularLocation>
        <location evidence="4">Secreted</location>
        <location evidence="4">Extracellular space</location>
        <location evidence="4">Apoplast</location>
    </subcellularLocation>
</comment>
<keyword evidence="3 4" id="KW-0964">Secreted</keyword>
<evidence type="ECO:0000313" key="6">
    <source>
        <dbReference type="Proteomes" id="UP000237105"/>
    </source>
</evidence>
<dbReference type="InterPro" id="IPR004265">
    <property type="entry name" value="Dirigent"/>
</dbReference>
<feature type="signal peptide" evidence="4">
    <location>
        <begin position="1"/>
        <end position="20"/>
    </location>
</feature>
<dbReference type="GO" id="GO:0009699">
    <property type="term" value="P:phenylpropanoid biosynthetic process"/>
    <property type="evidence" value="ECO:0007669"/>
    <property type="project" value="UniProtKB-ARBA"/>
</dbReference>
<dbReference type="GO" id="GO:0048046">
    <property type="term" value="C:apoplast"/>
    <property type="evidence" value="ECO:0007669"/>
    <property type="project" value="UniProtKB-SubCell"/>
</dbReference>
<reference evidence="6" key="1">
    <citation type="submission" date="2016-06" db="EMBL/GenBank/DDBJ databases">
        <title>Parallel loss of symbiosis genes in relatives of nitrogen-fixing non-legume Parasponia.</title>
        <authorList>
            <person name="Van Velzen R."/>
            <person name="Holmer R."/>
            <person name="Bu F."/>
            <person name="Rutten L."/>
            <person name="Van Zeijl A."/>
            <person name="Liu W."/>
            <person name="Santuari L."/>
            <person name="Cao Q."/>
            <person name="Sharma T."/>
            <person name="Shen D."/>
            <person name="Roswanjaya Y."/>
            <person name="Wardhani T."/>
            <person name="Kalhor M.S."/>
            <person name="Jansen J."/>
            <person name="Van den Hoogen J."/>
            <person name="Gungor B."/>
            <person name="Hartog M."/>
            <person name="Hontelez J."/>
            <person name="Verver J."/>
            <person name="Yang W.-C."/>
            <person name="Schijlen E."/>
            <person name="Repin R."/>
            <person name="Schilthuizen M."/>
            <person name="Schranz E."/>
            <person name="Heidstra R."/>
            <person name="Miyata K."/>
            <person name="Fedorova E."/>
            <person name="Kohlen W."/>
            <person name="Bisseling T."/>
            <person name="Smit S."/>
            <person name="Geurts R."/>
        </authorList>
    </citation>
    <scope>NUCLEOTIDE SEQUENCE [LARGE SCALE GENOMIC DNA]</scope>
    <source>
        <strain evidence="6">cv. WU1-14</strain>
    </source>
</reference>
<dbReference type="STRING" id="3476.A0A2P5AV09"/>
<dbReference type="InterPro" id="IPR044859">
    <property type="entry name" value="Allene_oxi_cyc_Dirigent"/>
</dbReference>
<protein>
    <recommendedName>
        <fullName evidence="4">Dirigent protein</fullName>
    </recommendedName>
</protein>
<gene>
    <name evidence="5" type="ORF">PanWU01x14_297930</name>
</gene>
<dbReference type="AlphaFoldDB" id="A0A2P5AV09"/>
<proteinExistence type="inferred from homology"/>
<dbReference type="Pfam" id="PF03018">
    <property type="entry name" value="Dirigent"/>
    <property type="match status" value="1"/>
</dbReference>
<dbReference type="EMBL" id="JXTB01000439">
    <property type="protein sequence ID" value="PON40397.1"/>
    <property type="molecule type" value="Genomic_DNA"/>
</dbReference>
<evidence type="ECO:0000256" key="4">
    <source>
        <dbReference type="RuleBase" id="RU363099"/>
    </source>
</evidence>
<evidence type="ECO:0000256" key="1">
    <source>
        <dbReference type="ARBA" id="ARBA00010746"/>
    </source>
</evidence>
<dbReference type="OrthoDB" id="1921494at2759"/>
<comment type="caution">
    <text evidence="5">The sequence shown here is derived from an EMBL/GenBank/DDBJ whole genome shotgun (WGS) entry which is preliminary data.</text>
</comment>
<keyword evidence="4" id="KW-0732">Signal</keyword>
<sequence>MLMKLSPKSIFLVILIITKANNSTEQELRPVLELYIHDILGGTSPTARPITGLLGSIYSRHVPFAKPIGSRPPQRGVPIPNPNGAVPPGTIQLMGSDGLGVGFGTITVIDDVLTSGPELGSQTVGRAQGLYVASSGDGSSVMMTCTAVMEGGEYGDSINFWGVYRVGSATSRVAVVGGTGKYKNAAGFAEVRSLIPTGPRGMDSGEALLRIIVHLS</sequence>
<evidence type="ECO:0000256" key="3">
    <source>
        <dbReference type="ARBA" id="ARBA00022525"/>
    </source>
</evidence>
<comment type="subunit">
    <text evidence="2 4">Homodimer.</text>
</comment>
<evidence type="ECO:0000256" key="2">
    <source>
        <dbReference type="ARBA" id="ARBA00011738"/>
    </source>
</evidence>
<dbReference type="PANTHER" id="PTHR46215">
    <property type="entry name" value="DIRIGENT PROTEIN 24-RELATED"/>
    <property type="match status" value="1"/>
</dbReference>
<organism evidence="5 6">
    <name type="scientific">Parasponia andersonii</name>
    <name type="common">Sponia andersonii</name>
    <dbReference type="NCBI Taxonomy" id="3476"/>
    <lineage>
        <taxon>Eukaryota</taxon>
        <taxon>Viridiplantae</taxon>
        <taxon>Streptophyta</taxon>
        <taxon>Embryophyta</taxon>
        <taxon>Tracheophyta</taxon>
        <taxon>Spermatophyta</taxon>
        <taxon>Magnoliopsida</taxon>
        <taxon>eudicotyledons</taxon>
        <taxon>Gunneridae</taxon>
        <taxon>Pentapetalae</taxon>
        <taxon>rosids</taxon>
        <taxon>fabids</taxon>
        <taxon>Rosales</taxon>
        <taxon>Cannabaceae</taxon>
        <taxon>Parasponia</taxon>
    </lineage>
</organism>
<evidence type="ECO:0000313" key="5">
    <source>
        <dbReference type="EMBL" id="PON40397.1"/>
    </source>
</evidence>
<dbReference type="Proteomes" id="UP000237105">
    <property type="component" value="Unassembled WGS sequence"/>
</dbReference>
<accession>A0A2P5AV09</accession>